<reference evidence="4" key="2">
    <citation type="submission" date="2016-01" db="EMBL/GenBank/DDBJ databases">
        <title>Draft Genome Sequence of Paenibacillus amylolyticus Heshi-A3 that Was Isolated from Fermented Rice Bran with Aging Salted Mackerel, Which Was Named Heshiko as Traditional Fermented Seafood in Japan.</title>
        <authorList>
            <person name="Akuzawa S."/>
            <person name="Nakagawa J."/>
            <person name="Kanekatsu T."/>
            <person name="Kubota E."/>
            <person name="Ohtake R."/>
            <person name="Suzuki T."/>
            <person name="Kanesaki Y."/>
        </authorList>
    </citation>
    <scope>NUCLEOTIDE SEQUENCE [LARGE SCALE GENOMIC DNA]</scope>
    <source>
        <strain evidence="4">Heshi-A3</strain>
    </source>
</reference>
<gene>
    <name evidence="3" type="ORF">PAHA3_2489</name>
</gene>
<accession>A0A117I1M4</accession>
<dbReference type="NCBIfam" id="NF040601">
    <property type="entry name" value="TerS_not_xtmA"/>
    <property type="match status" value="1"/>
</dbReference>
<dbReference type="Pfam" id="PF10668">
    <property type="entry name" value="Phage_terminase"/>
    <property type="match status" value="1"/>
</dbReference>
<evidence type="ECO:0000256" key="1">
    <source>
        <dbReference type="SAM" id="MobiDB-lite"/>
    </source>
</evidence>
<evidence type="ECO:0000259" key="2">
    <source>
        <dbReference type="Pfam" id="PF10668"/>
    </source>
</evidence>
<sequence length="242" mass="28048">MSRKQNPNRKKAFKIWKDSGAVMKPKEIAEKLGITPESVRKWKSLDQWEGKIANAKPGAPRGNQNAKGNRGGKGGPLGNQKAVTHGLFRKFEPQDPEYLELIDIVQQMEPIDMIWHNITQGFRKIIWAQRIFFIKDKEDMTKELKKEKPGEYGDEYEWEIQFAWDKYASFIKAEATVMREIRGAIKQFLDIAPQEDERRLKLDQMQAKVDKTRLEIEKLKNGDGDTEDDLIEDWVKAVESGE</sequence>
<evidence type="ECO:0000313" key="4">
    <source>
        <dbReference type="Proteomes" id="UP000069697"/>
    </source>
</evidence>
<organism evidence="3 4">
    <name type="scientific">Paenibacillus amylolyticus</name>
    <dbReference type="NCBI Taxonomy" id="1451"/>
    <lineage>
        <taxon>Bacteria</taxon>
        <taxon>Bacillati</taxon>
        <taxon>Bacillota</taxon>
        <taxon>Bacilli</taxon>
        <taxon>Bacillales</taxon>
        <taxon>Paenibacillaceae</taxon>
        <taxon>Paenibacillus</taxon>
    </lineage>
</organism>
<name>A0A117I1M4_PAEAM</name>
<protein>
    <recommendedName>
        <fullName evidence="2">PBSX phage terminase small subunit-like N-terminal domain-containing protein</fullName>
    </recommendedName>
</protein>
<dbReference type="EMBL" id="BCNV01000001">
    <property type="protein sequence ID" value="GAS82415.1"/>
    <property type="molecule type" value="Genomic_DNA"/>
</dbReference>
<comment type="caution">
    <text evidence="3">The sequence shown here is derived from an EMBL/GenBank/DDBJ whole genome shotgun (WGS) entry which is preliminary data.</text>
</comment>
<feature type="region of interest" description="Disordered" evidence="1">
    <location>
        <begin position="50"/>
        <end position="79"/>
    </location>
</feature>
<reference evidence="3 4" key="1">
    <citation type="journal article" date="2016" name="Genome Announc.">
        <title>Draft Genome Sequence of Paenibacillus amylolyticus Heshi-A3, Isolated from Fermented Rice Bran in a Japanese Fermented Seafood Dish.</title>
        <authorList>
            <person name="Akuzawa S."/>
            <person name="Nagaoka J."/>
            <person name="Kanekatsu M."/>
            <person name="Kubota E."/>
            <person name="Ohtake R."/>
            <person name="Suzuki T."/>
            <person name="Kanesaki Y."/>
        </authorList>
    </citation>
    <scope>NUCLEOTIDE SEQUENCE [LARGE SCALE GENOMIC DNA]</scope>
    <source>
        <strain evidence="3 4">Heshi-A3</strain>
    </source>
</reference>
<dbReference type="AlphaFoldDB" id="A0A117I1M4"/>
<dbReference type="InterPro" id="IPR018925">
    <property type="entry name" value="XtmA-like_N"/>
</dbReference>
<evidence type="ECO:0000313" key="3">
    <source>
        <dbReference type="EMBL" id="GAS82415.1"/>
    </source>
</evidence>
<dbReference type="Proteomes" id="UP000069697">
    <property type="component" value="Unassembled WGS sequence"/>
</dbReference>
<dbReference type="RefSeq" id="WP_062834966.1">
    <property type="nucleotide sequence ID" value="NZ_BCNV01000001.1"/>
</dbReference>
<proteinExistence type="predicted"/>
<feature type="domain" description="PBSX phage terminase small subunit-like N-terminal" evidence="2">
    <location>
        <begin position="1"/>
        <end position="56"/>
    </location>
</feature>